<sequence length="348" mass="37806">MRGIQLVKYGITEDCLVYKEDLPKPTIKSPYEVLVRVKAVGVNPVDAKLASGNISRFLAKLPSVIGGDYSGLIEEKGDRVTEFQVGDQVFGALPFVAGPQGSYAEYTIVDTSKTSIAKKPEHLSFEQAASAGIAVLTAYQALVKFSPISKQKRKILVVGASGGVGAYGIQIARAYNPENTVVGICSGKNAEFVKSLGADIVVDYTDKEAFKEFITRDKATFDHIFDCVGGDDYYNKLAPLLNKKGIYSTAVGPVEHIGSKPVGVSTIFSIVWNVGTKQLFKSNPYKIVTSLPHADFRTDIGPLFESKALRGMVIDEKENILPLKEAFKAHRKLLSHRTVGKIVLTVDE</sequence>
<dbReference type="Gene3D" id="3.40.50.720">
    <property type="entry name" value="NAD(P)-binding Rossmann-like Domain"/>
    <property type="match status" value="1"/>
</dbReference>
<dbReference type="OrthoDB" id="201656at2759"/>
<reference evidence="2 3" key="1">
    <citation type="journal article" date="2018" name="G3 (Bethesda)">
        <title>Phylogenetic and Phylogenomic Definition of Rhizopus Species.</title>
        <authorList>
            <person name="Gryganskyi A.P."/>
            <person name="Golan J."/>
            <person name="Dolatabadi S."/>
            <person name="Mondo S."/>
            <person name="Robb S."/>
            <person name="Idnurm A."/>
            <person name="Muszewska A."/>
            <person name="Steczkiewicz K."/>
            <person name="Masonjones S."/>
            <person name="Liao H.L."/>
            <person name="Gajdeczka M.T."/>
            <person name="Anike F."/>
            <person name="Vuek A."/>
            <person name="Anishchenko I.M."/>
            <person name="Voigt K."/>
            <person name="de Hoog G.S."/>
            <person name="Smith M.E."/>
            <person name="Heitman J."/>
            <person name="Vilgalys R."/>
            <person name="Stajich J.E."/>
        </authorList>
    </citation>
    <scope>NUCLEOTIDE SEQUENCE [LARGE SCALE GENOMIC DNA]</scope>
    <source>
        <strain evidence="2 3">LSU 92-RS-03</strain>
    </source>
</reference>
<gene>
    <name evidence="2" type="ORF">CU098_012552</name>
</gene>
<dbReference type="PANTHER" id="PTHR11695:SF294">
    <property type="entry name" value="RETICULON-4-INTERACTING PROTEIN 1, MITOCHONDRIAL"/>
    <property type="match status" value="1"/>
</dbReference>
<evidence type="ECO:0000259" key="1">
    <source>
        <dbReference type="SMART" id="SM00829"/>
    </source>
</evidence>
<protein>
    <recommendedName>
        <fullName evidence="1">Enoyl reductase (ER) domain-containing protein</fullName>
    </recommendedName>
</protein>
<dbReference type="Pfam" id="PF13602">
    <property type="entry name" value="ADH_zinc_N_2"/>
    <property type="match status" value="1"/>
</dbReference>
<dbReference type="InterPro" id="IPR020843">
    <property type="entry name" value="ER"/>
</dbReference>
<comment type="caution">
    <text evidence="2">The sequence shown here is derived from an EMBL/GenBank/DDBJ whole genome shotgun (WGS) entry which is preliminary data.</text>
</comment>
<dbReference type="CDD" id="cd08267">
    <property type="entry name" value="MDR1"/>
    <property type="match status" value="1"/>
</dbReference>
<dbReference type="InterPro" id="IPR036291">
    <property type="entry name" value="NAD(P)-bd_dom_sf"/>
</dbReference>
<dbReference type="AlphaFoldDB" id="A0A367KY12"/>
<proteinExistence type="predicted"/>
<evidence type="ECO:0000313" key="3">
    <source>
        <dbReference type="Proteomes" id="UP000253551"/>
    </source>
</evidence>
<dbReference type="SUPFAM" id="SSF50129">
    <property type="entry name" value="GroES-like"/>
    <property type="match status" value="1"/>
</dbReference>
<dbReference type="PANTHER" id="PTHR11695">
    <property type="entry name" value="ALCOHOL DEHYDROGENASE RELATED"/>
    <property type="match status" value="1"/>
</dbReference>
<dbReference type="GO" id="GO:0016491">
    <property type="term" value="F:oxidoreductase activity"/>
    <property type="evidence" value="ECO:0007669"/>
    <property type="project" value="InterPro"/>
</dbReference>
<feature type="domain" description="Enoyl reductase (ER)" evidence="1">
    <location>
        <begin position="10"/>
        <end position="344"/>
    </location>
</feature>
<dbReference type="Gene3D" id="3.90.180.10">
    <property type="entry name" value="Medium-chain alcohol dehydrogenases, catalytic domain"/>
    <property type="match status" value="1"/>
</dbReference>
<keyword evidence="3" id="KW-1185">Reference proteome</keyword>
<dbReference type="SUPFAM" id="SSF51735">
    <property type="entry name" value="NAD(P)-binding Rossmann-fold domains"/>
    <property type="match status" value="1"/>
</dbReference>
<dbReference type="EMBL" id="PJQM01000045">
    <property type="protein sequence ID" value="RCI07027.1"/>
    <property type="molecule type" value="Genomic_DNA"/>
</dbReference>
<dbReference type="InterPro" id="IPR050700">
    <property type="entry name" value="YIM1/Zinc_Alcohol_DH_Fams"/>
</dbReference>
<dbReference type="Proteomes" id="UP000253551">
    <property type="component" value="Unassembled WGS sequence"/>
</dbReference>
<dbReference type="InterPro" id="IPR013154">
    <property type="entry name" value="ADH-like_N"/>
</dbReference>
<evidence type="ECO:0000313" key="2">
    <source>
        <dbReference type="EMBL" id="RCI07027.1"/>
    </source>
</evidence>
<dbReference type="STRING" id="4846.A0A367KY12"/>
<accession>A0A367KY12</accession>
<dbReference type="InterPro" id="IPR011032">
    <property type="entry name" value="GroES-like_sf"/>
</dbReference>
<dbReference type="SMART" id="SM00829">
    <property type="entry name" value="PKS_ER"/>
    <property type="match status" value="1"/>
</dbReference>
<organism evidence="2 3">
    <name type="scientific">Rhizopus stolonifer</name>
    <name type="common">Rhizopus nigricans</name>
    <dbReference type="NCBI Taxonomy" id="4846"/>
    <lineage>
        <taxon>Eukaryota</taxon>
        <taxon>Fungi</taxon>
        <taxon>Fungi incertae sedis</taxon>
        <taxon>Mucoromycota</taxon>
        <taxon>Mucoromycotina</taxon>
        <taxon>Mucoromycetes</taxon>
        <taxon>Mucorales</taxon>
        <taxon>Mucorineae</taxon>
        <taxon>Rhizopodaceae</taxon>
        <taxon>Rhizopus</taxon>
    </lineage>
</organism>
<name>A0A367KY12_RHIST</name>
<dbReference type="Pfam" id="PF08240">
    <property type="entry name" value="ADH_N"/>
    <property type="match status" value="1"/>
</dbReference>